<proteinExistence type="predicted"/>
<evidence type="ECO:0000313" key="2">
    <source>
        <dbReference type="Proteomes" id="UP000183275"/>
    </source>
</evidence>
<reference evidence="2" key="1">
    <citation type="submission" date="2016-10" db="EMBL/GenBank/DDBJ databases">
        <authorList>
            <person name="Varghese N."/>
        </authorList>
    </citation>
    <scope>NUCLEOTIDE SEQUENCE [LARGE SCALE GENOMIC DNA]</scope>
    <source>
        <strain evidence="2">CGMCC 1.12284</strain>
    </source>
</reference>
<organism evidence="1 2">
    <name type="scientific">Natrinema salifodinae</name>
    <dbReference type="NCBI Taxonomy" id="1202768"/>
    <lineage>
        <taxon>Archaea</taxon>
        <taxon>Methanobacteriati</taxon>
        <taxon>Methanobacteriota</taxon>
        <taxon>Stenosarchaea group</taxon>
        <taxon>Halobacteria</taxon>
        <taxon>Halobacteriales</taxon>
        <taxon>Natrialbaceae</taxon>
        <taxon>Natrinema</taxon>
    </lineage>
</organism>
<dbReference type="InterPro" id="IPR043900">
    <property type="entry name" value="DUF5788"/>
</dbReference>
<evidence type="ECO:0000313" key="1">
    <source>
        <dbReference type="EMBL" id="SEV83609.1"/>
    </source>
</evidence>
<dbReference type="Pfam" id="PF19101">
    <property type="entry name" value="DUF5788"/>
    <property type="match status" value="1"/>
</dbReference>
<protein>
    <submittedName>
        <fullName evidence="1">Uncharacterized protein</fullName>
    </submittedName>
</protein>
<dbReference type="OrthoDB" id="137027at2157"/>
<dbReference type="EMBL" id="FOIS01000001">
    <property type="protein sequence ID" value="SEV83609.1"/>
    <property type="molecule type" value="Genomic_DNA"/>
</dbReference>
<dbReference type="STRING" id="1202768.SAMN05216285_0511"/>
<dbReference type="AlphaFoldDB" id="A0A1I0M5P7"/>
<gene>
    <name evidence="1" type="ORF">SAMN05216285_0511</name>
</gene>
<dbReference type="eggNOG" id="arCOG03097">
    <property type="taxonomic scope" value="Archaea"/>
</dbReference>
<dbReference type="Proteomes" id="UP000183275">
    <property type="component" value="Unassembled WGS sequence"/>
</dbReference>
<dbReference type="RefSeq" id="WP_049991859.1">
    <property type="nucleotide sequence ID" value="NZ_FOIS01000001.1"/>
</dbReference>
<sequence>MQEYERKQLLERVEREGATVGADIPETITVQGEEIDLRTFVFEIKRRETVPPGERERVEQAKKNLRRERLDRLERIEEGAITRSEGEELAQSIIGIDRALNALESLGPTDLEREQKAQQAADRKRWMSFLQKALGQDDDANARRGR</sequence>
<accession>A0A1I0M5P7</accession>
<name>A0A1I0M5P7_9EURY</name>
<keyword evidence="2" id="KW-1185">Reference proteome</keyword>